<reference evidence="2 3" key="1">
    <citation type="journal article" date="2013" name="ISME J.">
        <title>A metabolic model for members of the genus Tetrasphaera involved in enhanced biological phosphorus removal.</title>
        <authorList>
            <person name="Kristiansen R."/>
            <person name="Nguyen H.T.T."/>
            <person name="Saunders A.M."/>
            <person name="Nielsen J.L."/>
            <person name="Wimmer R."/>
            <person name="Le V.Q."/>
            <person name="McIlroy S.J."/>
            <person name="Petrovski S."/>
            <person name="Seviour R.J."/>
            <person name="Calteau A."/>
            <person name="Nielsen K.L."/>
            <person name="Nielsen P.H."/>
        </authorList>
    </citation>
    <scope>NUCLEOTIDE SEQUENCE [LARGE SCALE GENOMIC DNA]</scope>
    <source>
        <strain evidence="2 3">Ben110</strain>
    </source>
</reference>
<keyword evidence="3" id="KW-1185">Reference proteome</keyword>
<dbReference type="Pfam" id="PF00903">
    <property type="entry name" value="Glyoxalase"/>
    <property type="match status" value="1"/>
</dbReference>
<protein>
    <submittedName>
        <fullName evidence="2">Glyoxalase/bleomycin resistance protein/dioxygenase</fullName>
    </submittedName>
</protein>
<dbReference type="GO" id="GO:0051213">
    <property type="term" value="F:dioxygenase activity"/>
    <property type="evidence" value="ECO:0007669"/>
    <property type="project" value="UniProtKB-KW"/>
</dbReference>
<dbReference type="OrthoDB" id="6909416at2"/>
<dbReference type="STRING" id="1193182.BN11_4660007"/>
<dbReference type="EMBL" id="CAJA01000408">
    <property type="protein sequence ID" value="CCH74649.1"/>
    <property type="molecule type" value="Genomic_DNA"/>
</dbReference>
<dbReference type="RefSeq" id="WP_053084193.1">
    <property type="nucleotide sequence ID" value="NZ_HG764815.1"/>
</dbReference>
<proteinExistence type="predicted"/>
<name>W6K4A0_9MICO</name>
<evidence type="ECO:0000313" key="3">
    <source>
        <dbReference type="Proteomes" id="UP000035763"/>
    </source>
</evidence>
<organism evidence="2 3">
    <name type="scientific">Nostocoides australiense Ben110</name>
    <dbReference type="NCBI Taxonomy" id="1193182"/>
    <lineage>
        <taxon>Bacteria</taxon>
        <taxon>Bacillati</taxon>
        <taxon>Actinomycetota</taxon>
        <taxon>Actinomycetes</taxon>
        <taxon>Micrococcales</taxon>
        <taxon>Intrasporangiaceae</taxon>
        <taxon>Nostocoides</taxon>
    </lineage>
</organism>
<comment type="caution">
    <text evidence="2">The sequence shown here is derived from an EMBL/GenBank/DDBJ whole genome shotgun (WGS) entry which is preliminary data.</text>
</comment>
<feature type="domain" description="VOC" evidence="1">
    <location>
        <begin position="101"/>
        <end position="172"/>
    </location>
</feature>
<dbReference type="Gene3D" id="3.10.180.10">
    <property type="entry name" value="2,3-Dihydroxybiphenyl 1,2-Dioxygenase, domain 1"/>
    <property type="match status" value="2"/>
</dbReference>
<dbReference type="InterPro" id="IPR037523">
    <property type="entry name" value="VOC_core"/>
</dbReference>
<sequence>MDQYEYRIEVRASDRDGQAAIGWEVKDAADLAELVGQLRAAGFEVSDGSADGARERLVSGYAAMPDPDGLMDIELVYGFKSAGTYFASPLGHRFVAGRALGLGHVFQAVTDQARHEQLYVDIFGFRLSDHIDFASGRVGTFLHCNPRHHSIAFAPTADQPLLGHLMDWAAAP</sequence>
<dbReference type="InterPro" id="IPR004360">
    <property type="entry name" value="Glyas_Fos-R_dOase_dom"/>
</dbReference>
<dbReference type="AlphaFoldDB" id="W6K4A0"/>
<keyword evidence="2" id="KW-0560">Oxidoreductase</keyword>
<dbReference type="Proteomes" id="UP000035763">
    <property type="component" value="Unassembled WGS sequence"/>
</dbReference>
<evidence type="ECO:0000313" key="2">
    <source>
        <dbReference type="EMBL" id="CCH74649.1"/>
    </source>
</evidence>
<dbReference type="InterPro" id="IPR029068">
    <property type="entry name" value="Glyas_Bleomycin-R_OHBP_Dase"/>
</dbReference>
<accession>W6K4A0</accession>
<dbReference type="SUPFAM" id="SSF54593">
    <property type="entry name" value="Glyoxalase/Bleomycin resistance protein/Dihydroxybiphenyl dioxygenase"/>
    <property type="match status" value="1"/>
</dbReference>
<evidence type="ECO:0000259" key="1">
    <source>
        <dbReference type="PROSITE" id="PS51819"/>
    </source>
</evidence>
<keyword evidence="2" id="KW-0223">Dioxygenase</keyword>
<gene>
    <name evidence="2" type="ORF">BN11_4660007</name>
</gene>
<dbReference type="PROSITE" id="PS51819">
    <property type="entry name" value="VOC"/>
    <property type="match status" value="1"/>
</dbReference>